<dbReference type="InterPro" id="IPR050413">
    <property type="entry name" value="TCR_beta_variable"/>
</dbReference>
<evidence type="ECO:0000256" key="1">
    <source>
        <dbReference type="ARBA" id="ARBA00022729"/>
    </source>
</evidence>
<name>A0A5F9DIJ4_RABIT</name>
<feature type="signal peptide" evidence="6">
    <location>
        <begin position="1"/>
        <end position="21"/>
    </location>
</feature>
<dbReference type="STRING" id="9986.ENSOCUP00000046137"/>
<dbReference type="Gene3D" id="2.60.40.10">
    <property type="entry name" value="Immunoglobulins"/>
    <property type="match status" value="1"/>
</dbReference>
<evidence type="ECO:0000256" key="4">
    <source>
        <dbReference type="ARBA" id="ARBA00043266"/>
    </source>
</evidence>
<feature type="domain" description="Ig-like" evidence="7">
    <location>
        <begin position="35"/>
        <end position="100"/>
    </location>
</feature>
<dbReference type="InterPro" id="IPR036179">
    <property type="entry name" value="Ig-like_dom_sf"/>
</dbReference>
<dbReference type="SUPFAM" id="SSF48726">
    <property type="entry name" value="Immunoglobulin"/>
    <property type="match status" value="1"/>
</dbReference>
<reference evidence="8" key="3">
    <citation type="submission" date="2025-09" db="UniProtKB">
        <authorList>
            <consortium name="Ensembl"/>
        </authorList>
    </citation>
    <scope>IDENTIFICATION</scope>
    <source>
        <strain evidence="8">Thorbecke</strain>
    </source>
</reference>
<evidence type="ECO:0000256" key="2">
    <source>
        <dbReference type="ARBA" id="ARBA00022859"/>
    </source>
</evidence>
<dbReference type="InterPro" id="IPR003599">
    <property type="entry name" value="Ig_sub"/>
</dbReference>
<keyword evidence="2" id="KW-0391">Immunity</keyword>
<proteinExistence type="predicted"/>
<feature type="chain" id="PRO_5023934186" description="Ig-like domain-containing protein" evidence="6">
    <location>
        <begin position="22"/>
        <end position="129"/>
    </location>
</feature>
<dbReference type="AlphaFoldDB" id="A0A5F9DIJ4"/>
<feature type="region of interest" description="Disordered" evidence="5">
    <location>
        <begin position="21"/>
        <end position="40"/>
    </location>
</feature>
<keyword evidence="9" id="KW-1185">Reference proteome</keyword>
<dbReference type="Proteomes" id="UP000001811">
    <property type="component" value="Unplaced"/>
</dbReference>
<dbReference type="GeneTree" id="ENSGT00940000154460"/>
<dbReference type="GO" id="GO:0002250">
    <property type="term" value="P:adaptive immune response"/>
    <property type="evidence" value="ECO:0007669"/>
    <property type="project" value="UniProtKB-KW"/>
</dbReference>
<accession>A0A5F9DIJ4</accession>
<dbReference type="GO" id="GO:0042101">
    <property type="term" value="C:T cell receptor complex"/>
    <property type="evidence" value="ECO:0007669"/>
    <property type="project" value="UniProtKB-KW"/>
</dbReference>
<feature type="compositionally biased region" description="Polar residues" evidence="5">
    <location>
        <begin position="22"/>
        <end position="39"/>
    </location>
</feature>
<evidence type="ECO:0000256" key="3">
    <source>
        <dbReference type="ARBA" id="ARBA00023130"/>
    </source>
</evidence>
<dbReference type="SMART" id="SM00409">
    <property type="entry name" value="IG"/>
    <property type="match status" value="1"/>
</dbReference>
<dbReference type="InParanoid" id="A0A5F9DIJ4"/>
<dbReference type="Bgee" id="ENSOCUG00000034398">
    <property type="expression patterns" value="Expressed in skin of back"/>
</dbReference>
<organism evidence="8 9">
    <name type="scientific">Oryctolagus cuniculus</name>
    <name type="common">Rabbit</name>
    <dbReference type="NCBI Taxonomy" id="9986"/>
    <lineage>
        <taxon>Eukaryota</taxon>
        <taxon>Metazoa</taxon>
        <taxon>Chordata</taxon>
        <taxon>Craniata</taxon>
        <taxon>Vertebrata</taxon>
        <taxon>Euteleostomi</taxon>
        <taxon>Mammalia</taxon>
        <taxon>Eutheria</taxon>
        <taxon>Euarchontoglires</taxon>
        <taxon>Glires</taxon>
        <taxon>Lagomorpha</taxon>
        <taxon>Leporidae</taxon>
        <taxon>Oryctolagus</taxon>
    </lineage>
</organism>
<dbReference type="PANTHER" id="PTHR23268">
    <property type="entry name" value="T-CELL RECEPTOR BETA CHAIN"/>
    <property type="match status" value="1"/>
</dbReference>
<dbReference type="InterPro" id="IPR007110">
    <property type="entry name" value="Ig-like_dom"/>
</dbReference>
<reference evidence="8" key="2">
    <citation type="submission" date="2025-08" db="UniProtKB">
        <authorList>
            <consortium name="Ensembl"/>
        </authorList>
    </citation>
    <scope>IDENTIFICATION</scope>
    <source>
        <strain evidence="8">Thorbecke</strain>
    </source>
</reference>
<dbReference type="PANTHER" id="PTHR23268:SF20">
    <property type="entry name" value="T CELL RECEPTOR BETA VARIABLE 7-4-RELATED"/>
    <property type="match status" value="1"/>
</dbReference>
<keyword evidence="4" id="KW-1279">T cell receptor</keyword>
<keyword evidence="1 6" id="KW-0732">Signal</keyword>
<reference evidence="8 9" key="1">
    <citation type="journal article" date="2011" name="Nature">
        <title>A high-resolution map of human evolutionary constraint using 29 mammals.</title>
        <authorList>
            <person name="Lindblad-Toh K."/>
            <person name="Garber M."/>
            <person name="Zuk O."/>
            <person name="Lin M.F."/>
            <person name="Parker B.J."/>
            <person name="Washietl S."/>
            <person name="Kheradpour P."/>
            <person name="Ernst J."/>
            <person name="Jordan G."/>
            <person name="Mauceli E."/>
            <person name="Ward L.D."/>
            <person name="Lowe C.B."/>
            <person name="Holloway A.K."/>
            <person name="Clamp M."/>
            <person name="Gnerre S."/>
            <person name="Alfoldi J."/>
            <person name="Beal K."/>
            <person name="Chang J."/>
            <person name="Clawson H."/>
            <person name="Cuff J."/>
            <person name="Di Palma F."/>
            <person name="Fitzgerald S."/>
            <person name="Flicek P."/>
            <person name="Guttman M."/>
            <person name="Hubisz M.J."/>
            <person name="Jaffe D.B."/>
            <person name="Jungreis I."/>
            <person name="Kent W.J."/>
            <person name="Kostka D."/>
            <person name="Lara M."/>
            <person name="Martins A.L."/>
            <person name="Massingham T."/>
            <person name="Moltke I."/>
            <person name="Raney B.J."/>
            <person name="Rasmussen M.D."/>
            <person name="Robinson J."/>
            <person name="Stark A."/>
            <person name="Vilella A.J."/>
            <person name="Wen J."/>
            <person name="Xie X."/>
            <person name="Zody M.C."/>
            <person name="Baldwin J."/>
            <person name="Bloom T."/>
            <person name="Chin C.W."/>
            <person name="Heiman D."/>
            <person name="Nicol R."/>
            <person name="Nusbaum C."/>
            <person name="Young S."/>
            <person name="Wilkinson J."/>
            <person name="Worley K.C."/>
            <person name="Kovar C.L."/>
            <person name="Muzny D.M."/>
            <person name="Gibbs R.A."/>
            <person name="Cree A."/>
            <person name="Dihn H.H."/>
            <person name="Fowler G."/>
            <person name="Jhangiani S."/>
            <person name="Joshi V."/>
            <person name="Lee S."/>
            <person name="Lewis L.R."/>
            <person name="Nazareth L.V."/>
            <person name="Okwuonu G."/>
            <person name="Santibanez J."/>
            <person name="Warren W.C."/>
            <person name="Mardis E.R."/>
            <person name="Weinstock G.M."/>
            <person name="Wilson R.K."/>
            <person name="Delehaunty K."/>
            <person name="Dooling D."/>
            <person name="Fronik C."/>
            <person name="Fulton L."/>
            <person name="Fulton B."/>
            <person name="Graves T."/>
            <person name="Minx P."/>
            <person name="Sodergren E."/>
            <person name="Birney E."/>
            <person name="Margulies E.H."/>
            <person name="Herrero J."/>
            <person name="Green E.D."/>
            <person name="Haussler D."/>
            <person name="Siepel A."/>
            <person name="Goldman N."/>
            <person name="Pollard K.S."/>
            <person name="Pedersen J.S."/>
            <person name="Lander E.S."/>
            <person name="Kellis M."/>
        </authorList>
    </citation>
    <scope>NUCLEOTIDE SEQUENCE [LARGE SCALE GENOMIC DNA]</scope>
    <source>
        <strain evidence="9">Thorbecke</strain>
    </source>
</reference>
<dbReference type="Pfam" id="PF07686">
    <property type="entry name" value="V-set"/>
    <property type="match status" value="1"/>
</dbReference>
<dbReference type="Ensembl" id="ENSOCUT00000062545.1">
    <property type="protein sequence ID" value="ENSOCUP00000046137.1"/>
    <property type="gene ID" value="ENSOCUG00000034398.1"/>
</dbReference>
<dbReference type="GO" id="GO:0007166">
    <property type="term" value="P:cell surface receptor signaling pathway"/>
    <property type="evidence" value="ECO:0007669"/>
    <property type="project" value="TreeGrafter"/>
</dbReference>
<dbReference type="InterPro" id="IPR013783">
    <property type="entry name" value="Ig-like_fold"/>
</dbReference>
<feature type="region of interest" description="Disordered" evidence="5">
    <location>
        <begin position="55"/>
        <end position="91"/>
    </location>
</feature>
<keyword evidence="3" id="KW-1064">Adaptive immunity</keyword>
<dbReference type="SMR" id="A0A5F9DIJ4"/>
<evidence type="ECO:0000313" key="8">
    <source>
        <dbReference type="Ensembl" id="ENSOCUP00000046137.1"/>
    </source>
</evidence>
<dbReference type="InterPro" id="IPR013106">
    <property type="entry name" value="Ig_V-set"/>
</dbReference>
<evidence type="ECO:0000313" key="9">
    <source>
        <dbReference type="Proteomes" id="UP000001811"/>
    </source>
</evidence>
<evidence type="ECO:0000259" key="7">
    <source>
        <dbReference type="PROSITE" id="PS50835"/>
    </source>
</evidence>
<feature type="region of interest" description="Disordered" evidence="5">
    <location>
        <begin position="109"/>
        <end position="129"/>
    </location>
</feature>
<dbReference type="PROSITE" id="PS50835">
    <property type="entry name" value="IG_LIKE"/>
    <property type="match status" value="1"/>
</dbReference>
<evidence type="ECO:0000256" key="6">
    <source>
        <dbReference type="SAM" id="SignalP"/>
    </source>
</evidence>
<sequence length="129" mass="13870">MGTRLLCWAVLCLLGAEHTDAGVSQSPRTGSQGRGQNVILTCDPESGHYSLYWYRQEPRQDPADESGMPGAHFSAERPGGSSSTLKIQPAQPGDSAVYFCASSLDTAWRRHLPPAPKPHPLSPGSSERP</sequence>
<evidence type="ECO:0000256" key="5">
    <source>
        <dbReference type="SAM" id="MobiDB-lite"/>
    </source>
</evidence>
<protein>
    <recommendedName>
        <fullName evidence="7">Ig-like domain-containing protein</fullName>
    </recommendedName>
</protein>